<dbReference type="InterPro" id="IPR016024">
    <property type="entry name" value="ARM-type_fold"/>
</dbReference>
<gene>
    <name evidence="3" type="ORF">N44_02850</name>
</gene>
<dbReference type="InterPro" id="IPR004155">
    <property type="entry name" value="PBS_lyase_HEAT"/>
</dbReference>
<dbReference type="InterPro" id="IPR011989">
    <property type="entry name" value="ARM-like"/>
</dbReference>
<dbReference type="GO" id="GO:0016491">
    <property type="term" value="F:oxidoreductase activity"/>
    <property type="evidence" value="ECO:0007669"/>
    <property type="project" value="TreeGrafter"/>
</dbReference>
<name>A0A0A1VWZ9_MICAE</name>
<dbReference type="EMBL" id="BBPA01000053">
    <property type="protein sequence ID" value="GAL94270.1"/>
    <property type="molecule type" value="Genomic_DNA"/>
</dbReference>
<dbReference type="PANTHER" id="PTHR12697:SF5">
    <property type="entry name" value="DEOXYHYPUSINE HYDROXYLASE"/>
    <property type="match status" value="1"/>
</dbReference>
<reference evidence="4" key="1">
    <citation type="journal article" date="2015" name="Genome">
        <title>Whole Genome Sequence of the Non-Microcystin-Producing Microcystis aeruginosa Strain NIES-44.</title>
        <authorList>
            <person name="Okano K."/>
            <person name="Miyata N."/>
            <person name="Ozaki Y."/>
        </authorList>
    </citation>
    <scope>NUCLEOTIDE SEQUENCE [LARGE SCALE GENOMIC DNA]</scope>
    <source>
        <strain evidence="4">NIES-44</strain>
    </source>
</reference>
<dbReference type="Proteomes" id="UP000030321">
    <property type="component" value="Unassembled WGS sequence"/>
</dbReference>
<dbReference type="SMART" id="SM00567">
    <property type="entry name" value="EZ_HEAT"/>
    <property type="match status" value="8"/>
</dbReference>
<dbReference type="GO" id="GO:0030089">
    <property type="term" value="C:phycobilisome"/>
    <property type="evidence" value="ECO:0007669"/>
    <property type="project" value="UniProtKB-KW"/>
</dbReference>
<dbReference type="AlphaFoldDB" id="A0A0A1VWZ9"/>
<dbReference type="PANTHER" id="PTHR12697">
    <property type="entry name" value="PBS LYASE HEAT-LIKE PROTEIN"/>
    <property type="match status" value="1"/>
</dbReference>
<organism evidence="3 4">
    <name type="scientific">Microcystis aeruginosa NIES-44</name>
    <dbReference type="NCBI Taxonomy" id="449439"/>
    <lineage>
        <taxon>Bacteria</taxon>
        <taxon>Bacillati</taxon>
        <taxon>Cyanobacteriota</taxon>
        <taxon>Cyanophyceae</taxon>
        <taxon>Oscillatoriophycideae</taxon>
        <taxon>Chroococcales</taxon>
        <taxon>Microcystaceae</taxon>
        <taxon>Microcystis</taxon>
    </lineage>
</organism>
<protein>
    <submittedName>
        <fullName evidence="3">HEAT repeat protein</fullName>
    </submittedName>
</protein>
<keyword evidence="1" id="KW-0042">Antenna complex</keyword>
<proteinExistence type="predicted"/>
<dbReference type="RefSeq" id="WP_045360260.1">
    <property type="nucleotide sequence ID" value="NZ_BBPA01000053.1"/>
</dbReference>
<evidence type="ECO:0000313" key="4">
    <source>
        <dbReference type="Proteomes" id="UP000030321"/>
    </source>
</evidence>
<dbReference type="SUPFAM" id="SSF48371">
    <property type="entry name" value="ARM repeat"/>
    <property type="match status" value="2"/>
</dbReference>
<evidence type="ECO:0000256" key="1">
    <source>
        <dbReference type="ARBA" id="ARBA00022549"/>
    </source>
</evidence>
<accession>A0A0A1VWZ9</accession>
<comment type="caution">
    <text evidence="3">The sequence shown here is derived from an EMBL/GenBank/DDBJ whole genome shotgun (WGS) entry which is preliminary data.</text>
</comment>
<keyword evidence="2" id="KW-0605">Phycobilisome</keyword>
<evidence type="ECO:0000313" key="3">
    <source>
        <dbReference type="EMBL" id="GAL94270.1"/>
    </source>
</evidence>
<dbReference type="Pfam" id="PF13646">
    <property type="entry name" value="HEAT_2"/>
    <property type="match status" value="2"/>
</dbReference>
<dbReference type="Gene3D" id="1.25.10.10">
    <property type="entry name" value="Leucine-rich Repeat Variant"/>
    <property type="match status" value="2"/>
</dbReference>
<evidence type="ECO:0000256" key="2">
    <source>
        <dbReference type="ARBA" id="ARBA00022738"/>
    </source>
</evidence>
<sequence length="396" mass="43666">MQALLEKAQIALNKKDWETVNASIQRLLNQKDAIEPIINDEILDLALEALQKCDFQQRWEIAKLFPQIGQSAIAPLIALLESEEQDGEMRWFLVRILSQFDDRACILALSQLLQRSEEETLSQMAAAALANIGSSAISSLGQLLSDSNTRFLAVQALSQIRRPEIVEPLLTVVKDQSSAIRAMAMEALSSFHHPQITAIILDGLKDPAIEVRREAIKASSYLGPNYPQADLVKYLQPLLFDIHLDICQETAIALGRIGTATSAKALNPLLQSSLTPDSLKLTVVRALGWIEDEEALNYLEKALYSENVLICREIIAILGRQTCQKLRRQAGEILGNFYHSRPAILGDTGVKQSLAIALGELDRDNKSILLTLAADGEAIVRLHALSALKKLDHGTI</sequence>